<evidence type="ECO:0000256" key="1">
    <source>
        <dbReference type="ARBA" id="ARBA00009437"/>
    </source>
</evidence>
<evidence type="ECO:0000259" key="5">
    <source>
        <dbReference type="PROSITE" id="PS50931"/>
    </source>
</evidence>
<dbReference type="InterPro" id="IPR005119">
    <property type="entry name" value="LysR_subst-bd"/>
</dbReference>
<evidence type="ECO:0000256" key="4">
    <source>
        <dbReference type="ARBA" id="ARBA00023163"/>
    </source>
</evidence>
<dbReference type="InterPro" id="IPR000847">
    <property type="entry name" value="LysR_HTH_N"/>
</dbReference>
<protein>
    <submittedName>
        <fullName evidence="6">DNA-binding transcriptional LysR family regulator</fullName>
    </submittedName>
</protein>
<dbReference type="GO" id="GO:0003677">
    <property type="term" value="F:DNA binding"/>
    <property type="evidence" value="ECO:0007669"/>
    <property type="project" value="UniProtKB-KW"/>
</dbReference>
<dbReference type="PROSITE" id="PS50931">
    <property type="entry name" value="HTH_LYSR"/>
    <property type="match status" value="1"/>
</dbReference>
<comment type="similarity">
    <text evidence="1">Belongs to the LysR transcriptional regulatory family.</text>
</comment>
<evidence type="ECO:0000256" key="2">
    <source>
        <dbReference type="ARBA" id="ARBA00023015"/>
    </source>
</evidence>
<proteinExistence type="inferred from homology"/>
<keyword evidence="4" id="KW-0804">Transcription</keyword>
<dbReference type="Pfam" id="PF00126">
    <property type="entry name" value="HTH_1"/>
    <property type="match status" value="1"/>
</dbReference>
<dbReference type="Gene3D" id="1.10.10.10">
    <property type="entry name" value="Winged helix-like DNA-binding domain superfamily/Winged helix DNA-binding domain"/>
    <property type="match status" value="1"/>
</dbReference>
<dbReference type="PANTHER" id="PTHR30126">
    <property type="entry name" value="HTH-TYPE TRANSCRIPTIONAL REGULATOR"/>
    <property type="match status" value="1"/>
</dbReference>
<evidence type="ECO:0000313" key="6">
    <source>
        <dbReference type="EMBL" id="MDQ0483352.1"/>
    </source>
</evidence>
<dbReference type="SUPFAM" id="SSF53850">
    <property type="entry name" value="Periplasmic binding protein-like II"/>
    <property type="match status" value="1"/>
</dbReference>
<dbReference type="Pfam" id="PF03466">
    <property type="entry name" value="LysR_substrate"/>
    <property type="match status" value="1"/>
</dbReference>
<accession>A0ABU0K1W4</accession>
<dbReference type="Proteomes" id="UP001226720">
    <property type="component" value="Unassembled WGS sequence"/>
</dbReference>
<organism evidence="6 7">
    <name type="scientific">Guptibacillus hwajinpoensis</name>
    <dbReference type="NCBI Taxonomy" id="208199"/>
    <lineage>
        <taxon>Bacteria</taxon>
        <taxon>Bacillati</taxon>
        <taxon>Bacillota</taxon>
        <taxon>Bacilli</taxon>
        <taxon>Bacillales</taxon>
        <taxon>Guptibacillaceae</taxon>
        <taxon>Guptibacillus</taxon>
    </lineage>
</organism>
<reference evidence="6" key="1">
    <citation type="submission" date="2023-07" db="EMBL/GenBank/DDBJ databases">
        <title>Genomic Encyclopedia of Type Strains, Phase IV (KMG-IV): sequencing the most valuable type-strain genomes for metagenomic binning, comparative biology and taxonomic classification.</title>
        <authorList>
            <person name="Goeker M."/>
        </authorList>
    </citation>
    <scope>NUCLEOTIDE SEQUENCE [LARGE SCALE GENOMIC DNA]</scope>
    <source>
        <strain evidence="6">JSM 076093</strain>
    </source>
</reference>
<dbReference type="SUPFAM" id="SSF46785">
    <property type="entry name" value="Winged helix' DNA-binding domain"/>
    <property type="match status" value="1"/>
</dbReference>
<dbReference type="InterPro" id="IPR036388">
    <property type="entry name" value="WH-like_DNA-bd_sf"/>
</dbReference>
<name>A0ABU0K1W4_9BACL</name>
<dbReference type="Gene3D" id="3.40.190.290">
    <property type="match status" value="1"/>
</dbReference>
<gene>
    <name evidence="6" type="ORF">QO000_002334</name>
</gene>
<dbReference type="CDD" id="cd05466">
    <property type="entry name" value="PBP2_LTTR_substrate"/>
    <property type="match status" value="1"/>
</dbReference>
<dbReference type="PRINTS" id="PR00039">
    <property type="entry name" value="HTHLYSR"/>
</dbReference>
<keyword evidence="7" id="KW-1185">Reference proteome</keyword>
<sequence>MKMSSEYHVLSILAEEKNMRRAAERLYVSQPALSQRLQSIEKTWGVSIFLRSQKGLTITPAGERIISFANDTLRREEKVYEALTALSSEVHGTLKLAVASIIGQYWLPAVLKKFVEHYPSVKISLVTGWSSDILRYLYEDDIHVGIIRGKPDWRGRSQYLLSDELYLVDTTIQSIDELQVTEKPFIQFKSDSTYFQEIQAWWQTQSFAPPKKTIVVDQIETCKQMALNGIGYAILPSISITEDDKEFFRIPLSDREGAPLKRDTWLLTNDTAMQLKQVQKFMELLND</sequence>
<dbReference type="InterPro" id="IPR036390">
    <property type="entry name" value="WH_DNA-bd_sf"/>
</dbReference>
<feature type="domain" description="HTH lysR-type" evidence="5">
    <location>
        <begin position="8"/>
        <end position="59"/>
    </location>
</feature>
<comment type="caution">
    <text evidence="6">The sequence shown here is derived from an EMBL/GenBank/DDBJ whole genome shotgun (WGS) entry which is preliminary data.</text>
</comment>
<evidence type="ECO:0000313" key="7">
    <source>
        <dbReference type="Proteomes" id="UP001226720"/>
    </source>
</evidence>
<evidence type="ECO:0000256" key="3">
    <source>
        <dbReference type="ARBA" id="ARBA00023125"/>
    </source>
</evidence>
<keyword evidence="2" id="KW-0805">Transcription regulation</keyword>
<keyword evidence="3 6" id="KW-0238">DNA-binding</keyword>
<dbReference type="EMBL" id="JAUSWM010000004">
    <property type="protein sequence ID" value="MDQ0483352.1"/>
    <property type="molecule type" value="Genomic_DNA"/>
</dbReference>
<dbReference type="PANTHER" id="PTHR30126:SF78">
    <property type="entry name" value="HTH LYSR-TYPE DOMAIN-CONTAINING PROTEIN"/>
    <property type="match status" value="1"/>
</dbReference>